<comment type="subcellular location">
    <subcellularLocation>
        <location evidence="14">Cytoplasm</location>
    </subcellularLocation>
</comment>
<comment type="pathway">
    <text evidence="1 14">Lipid metabolism; fatty acid biosynthesis.</text>
</comment>
<dbReference type="GO" id="GO:0004315">
    <property type="term" value="F:3-oxoacyl-[acyl-carrier-protein] synthase activity"/>
    <property type="evidence" value="ECO:0007669"/>
    <property type="project" value="InterPro"/>
</dbReference>
<keyword evidence="6 14" id="KW-0443">Lipid metabolism</keyword>
<dbReference type="InterPro" id="IPR013751">
    <property type="entry name" value="ACP_syn_III_N"/>
</dbReference>
<keyword evidence="5 14" id="KW-0276">Fatty acid metabolism</keyword>
<dbReference type="Pfam" id="PF08545">
    <property type="entry name" value="ACP_syn_III"/>
    <property type="match status" value="1"/>
</dbReference>
<sequence length="311" mass="34264">MITKIIGTGSYLPSKRVTNEDLSKIVDTNDEWIVSRTGIKERRVVEQESVIELATKAGRQAIEQAGISLEEIDLILVATMSSDFALPNVASSVQACLKAVNAIAIDMNTACSGFIFALSVADSYIRAGIYRTVLIIGAETLSRIVDWNDRGTCILFGDGAGAVIAKASSQGRFEQVLYTDGSSGNCLAMKKEEKNHSFITMNGQKVFRFAVKKVPEVIEELLQQTKTKKEQIKYFLLHQANKRIIHAVSEKLSVPIERFPMNLQWYGNTSAASIPILLDEMNRKNLLERGDSIILSGFGGGLTWGSILLQW</sequence>
<comment type="catalytic activity">
    <reaction evidence="11">
        <text>(2S)-2-methylbutanoyl-CoA + malonyl-[ACP] + H(+) = (4S)-4-methyl-3-oxohexanoyl-[ACP] + CO2 + CoA</text>
        <dbReference type="Rhea" id="RHEA:42276"/>
        <dbReference type="Rhea" id="RHEA-COMP:9623"/>
        <dbReference type="Rhea" id="RHEA-COMP:17148"/>
        <dbReference type="ChEBI" id="CHEBI:15378"/>
        <dbReference type="ChEBI" id="CHEBI:16526"/>
        <dbReference type="ChEBI" id="CHEBI:57287"/>
        <dbReference type="ChEBI" id="CHEBI:78449"/>
        <dbReference type="ChEBI" id="CHEBI:88166"/>
        <dbReference type="ChEBI" id="CHEBI:167462"/>
        <dbReference type="EC" id="2.3.1.300"/>
    </reaction>
    <physiologicalReaction direction="left-to-right" evidence="11">
        <dbReference type="Rhea" id="RHEA:42277"/>
    </physiologicalReaction>
</comment>
<comment type="caution">
    <text evidence="17">The sequence shown here is derived from an EMBL/GenBank/DDBJ whole genome shotgun (WGS) entry which is preliminary data.</text>
</comment>
<dbReference type="InterPro" id="IPR004655">
    <property type="entry name" value="FabH"/>
</dbReference>
<dbReference type="NCBIfam" id="TIGR00747">
    <property type="entry name" value="fabH"/>
    <property type="match status" value="1"/>
</dbReference>
<keyword evidence="18" id="KW-1185">Reference proteome</keyword>
<dbReference type="UniPathway" id="UPA00094"/>
<reference evidence="17 18" key="1">
    <citation type="submission" date="2019-08" db="EMBL/GenBank/DDBJ databases">
        <title>In-depth cultivation of the pig gut microbiome towards novel bacterial diversity and tailored functional studies.</title>
        <authorList>
            <person name="Wylensek D."/>
            <person name="Hitch T.C.A."/>
            <person name="Clavel T."/>
        </authorList>
    </citation>
    <scope>NUCLEOTIDE SEQUENCE [LARGE SCALE GENOMIC DNA]</scope>
    <source>
        <strain evidence="17 18">WCA-693-APC-MOT-I</strain>
    </source>
</reference>
<dbReference type="GO" id="GO:0033818">
    <property type="term" value="F:beta-ketoacyl-acyl-carrier-protein synthase III activity"/>
    <property type="evidence" value="ECO:0007669"/>
    <property type="project" value="UniProtKB-UniRule"/>
</dbReference>
<evidence type="ECO:0000256" key="2">
    <source>
        <dbReference type="ARBA" id="ARBA00008642"/>
    </source>
</evidence>
<evidence type="ECO:0000256" key="9">
    <source>
        <dbReference type="ARBA" id="ARBA00023315"/>
    </source>
</evidence>
<feature type="region of interest" description="ACP-binding" evidence="14">
    <location>
        <begin position="239"/>
        <end position="243"/>
    </location>
</feature>
<keyword evidence="7 14" id="KW-0275">Fatty acid biosynthesis</keyword>
<protein>
    <recommendedName>
        <fullName evidence="14">Beta-ketoacyl-[acyl-carrier-protein] synthase III</fullName>
        <shortName evidence="14">Beta-ketoacyl-ACP synthase III</shortName>
        <shortName evidence="14">KAS III</shortName>
        <ecNumber evidence="14">2.3.1.180</ecNumber>
    </recommendedName>
    <alternativeName>
        <fullName evidence="14">3-oxoacyl-[acyl-carrier-protein] synthase 3</fullName>
    </alternativeName>
    <alternativeName>
        <fullName evidence="14">3-oxoacyl-[acyl-carrier-protein] synthase III</fullName>
    </alternativeName>
</protein>
<feature type="active site" evidence="14">
    <location>
        <position position="268"/>
    </location>
</feature>
<keyword evidence="9 14" id="KW-0012">Acyltransferase</keyword>
<dbReference type="HAMAP" id="MF_01815">
    <property type="entry name" value="FabH"/>
    <property type="match status" value="1"/>
</dbReference>
<dbReference type="InterPro" id="IPR013747">
    <property type="entry name" value="ACP_syn_III_C"/>
</dbReference>
<organism evidence="17 18">
    <name type="scientific">Velocimicrobium porci</name>
    <dbReference type="NCBI Taxonomy" id="2606634"/>
    <lineage>
        <taxon>Bacteria</taxon>
        <taxon>Bacillati</taxon>
        <taxon>Bacillota</taxon>
        <taxon>Clostridia</taxon>
        <taxon>Lachnospirales</taxon>
        <taxon>Lachnospiraceae</taxon>
        <taxon>Velocimicrobium</taxon>
    </lineage>
</organism>
<dbReference type="InterPro" id="IPR016039">
    <property type="entry name" value="Thiolase-like"/>
</dbReference>
<keyword evidence="8 14" id="KW-0511">Multifunctional enzyme</keyword>
<name>A0A6L5XVT5_9FIRM</name>
<dbReference type="RefSeq" id="WP_154517249.1">
    <property type="nucleotide sequence ID" value="NZ_VUMT01000003.1"/>
</dbReference>
<feature type="active site" evidence="14">
    <location>
        <position position="238"/>
    </location>
</feature>
<comment type="catalytic activity">
    <reaction evidence="12">
        <text>2-methylpropanoyl-CoA + malonyl-[ACP] + H(+) = 4-methyl-3-oxopentanoyl-[ACP] + CO2 + CoA</text>
        <dbReference type="Rhea" id="RHEA:42268"/>
        <dbReference type="Rhea" id="RHEA-COMP:9623"/>
        <dbReference type="Rhea" id="RHEA-COMP:9940"/>
        <dbReference type="ChEBI" id="CHEBI:15378"/>
        <dbReference type="ChEBI" id="CHEBI:16526"/>
        <dbReference type="ChEBI" id="CHEBI:57287"/>
        <dbReference type="ChEBI" id="CHEBI:57338"/>
        <dbReference type="ChEBI" id="CHEBI:78449"/>
        <dbReference type="ChEBI" id="CHEBI:78820"/>
        <dbReference type="EC" id="2.3.1.300"/>
    </reaction>
    <physiologicalReaction direction="left-to-right" evidence="12">
        <dbReference type="Rhea" id="RHEA:42269"/>
    </physiologicalReaction>
</comment>
<evidence type="ECO:0000256" key="8">
    <source>
        <dbReference type="ARBA" id="ARBA00023268"/>
    </source>
</evidence>
<feature type="domain" description="Beta-ketoacyl-[acyl-carrier-protein] synthase III N-terminal" evidence="16">
    <location>
        <begin position="105"/>
        <end position="181"/>
    </location>
</feature>
<dbReference type="AlphaFoldDB" id="A0A6L5XVT5"/>
<comment type="catalytic activity">
    <reaction evidence="10">
        <text>malonyl-[ACP] + acetyl-CoA + H(+) = 3-oxobutanoyl-[ACP] + CO2 + CoA</text>
        <dbReference type="Rhea" id="RHEA:12080"/>
        <dbReference type="Rhea" id="RHEA-COMP:9623"/>
        <dbReference type="Rhea" id="RHEA-COMP:9625"/>
        <dbReference type="ChEBI" id="CHEBI:15378"/>
        <dbReference type="ChEBI" id="CHEBI:16526"/>
        <dbReference type="ChEBI" id="CHEBI:57287"/>
        <dbReference type="ChEBI" id="CHEBI:57288"/>
        <dbReference type="ChEBI" id="CHEBI:78449"/>
        <dbReference type="ChEBI" id="CHEBI:78450"/>
        <dbReference type="EC" id="2.3.1.180"/>
    </reaction>
    <physiologicalReaction direction="left-to-right" evidence="10">
        <dbReference type="Rhea" id="RHEA:12081"/>
    </physiologicalReaction>
</comment>
<evidence type="ECO:0000256" key="3">
    <source>
        <dbReference type="ARBA" id="ARBA00022516"/>
    </source>
</evidence>
<evidence type="ECO:0000256" key="12">
    <source>
        <dbReference type="ARBA" id="ARBA00052467"/>
    </source>
</evidence>
<evidence type="ECO:0000256" key="13">
    <source>
        <dbReference type="ARBA" id="ARBA00052985"/>
    </source>
</evidence>
<keyword evidence="4 14" id="KW-0808">Transferase</keyword>
<evidence type="ECO:0000256" key="5">
    <source>
        <dbReference type="ARBA" id="ARBA00022832"/>
    </source>
</evidence>
<dbReference type="EMBL" id="VUMT01000003">
    <property type="protein sequence ID" value="MSS62930.1"/>
    <property type="molecule type" value="Genomic_DNA"/>
</dbReference>
<comment type="catalytic activity">
    <reaction evidence="13">
        <text>3-methylbutanoyl-CoA + malonyl-[ACP] + H(+) = 5-methyl-3-oxohexanoyl-[ACP] + CO2 + CoA</text>
        <dbReference type="Rhea" id="RHEA:42272"/>
        <dbReference type="Rhea" id="RHEA-COMP:9623"/>
        <dbReference type="Rhea" id="RHEA-COMP:9941"/>
        <dbReference type="ChEBI" id="CHEBI:15378"/>
        <dbReference type="ChEBI" id="CHEBI:16526"/>
        <dbReference type="ChEBI" id="CHEBI:57287"/>
        <dbReference type="ChEBI" id="CHEBI:57345"/>
        <dbReference type="ChEBI" id="CHEBI:78449"/>
        <dbReference type="ChEBI" id="CHEBI:78822"/>
        <dbReference type="EC" id="2.3.1.300"/>
    </reaction>
    <physiologicalReaction direction="left-to-right" evidence="13">
        <dbReference type="Rhea" id="RHEA:42273"/>
    </physiologicalReaction>
</comment>
<dbReference type="CDD" id="cd00830">
    <property type="entry name" value="KAS_III"/>
    <property type="match status" value="1"/>
</dbReference>
<dbReference type="EC" id="2.3.1.180" evidence="14"/>
<feature type="domain" description="Beta-ketoacyl-[acyl-carrier-protein] synthase III C-terminal" evidence="15">
    <location>
        <begin position="222"/>
        <end position="311"/>
    </location>
</feature>
<feature type="active site" evidence="14">
    <location>
        <position position="111"/>
    </location>
</feature>
<comment type="domain">
    <text evidence="14">The last Arg residue of the ACP-binding site is essential for the weak association between ACP/AcpP and FabH.</text>
</comment>
<accession>A0A6L5XVT5</accession>
<dbReference type="GO" id="GO:0006633">
    <property type="term" value="P:fatty acid biosynthetic process"/>
    <property type="evidence" value="ECO:0007669"/>
    <property type="project" value="UniProtKB-UniRule"/>
</dbReference>
<evidence type="ECO:0000256" key="6">
    <source>
        <dbReference type="ARBA" id="ARBA00023098"/>
    </source>
</evidence>
<dbReference type="Gene3D" id="3.40.47.10">
    <property type="match status" value="1"/>
</dbReference>
<dbReference type="SUPFAM" id="SSF53901">
    <property type="entry name" value="Thiolase-like"/>
    <property type="match status" value="1"/>
</dbReference>
<evidence type="ECO:0000259" key="15">
    <source>
        <dbReference type="Pfam" id="PF08541"/>
    </source>
</evidence>
<comment type="function">
    <text evidence="14">Catalyzes the condensation reaction of fatty acid synthesis by the addition to an acyl acceptor of two carbons from malonyl-ACP. Catalyzes the first condensation reaction which initiates fatty acid synthesis and may therefore play a role in governing the total rate of fatty acid production. Possesses both acetoacetyl-ACP synthase and acetyl transacylase activities. Its substrate specificity determines the biosynthesis of branched-chain and/or straight-chain of fatty acids.</text>
</comment>
<evidence type="ECO:0000313" key="17">
    <source>
        <dbReference type="EMBL" id="MSS62930.1"/>
    </source>
</evidence>
<dbReference type="PANTHER" id="PTHR43091">
    <property type="entry name" value="3-OXOACYL-[ACYL-CARRIER-PROTEIN] SYNTHASE"/>
    <property type="match status" value="1"/>
</dbReference>
<proteinExistence type="inferred from homology"/>
<evidence type="ECO:0000256" key="7">
    <source>
        <dbReference type="ARBA" id="ARBA00023160"/>
    </source>
</evidence>
<dbReference type="NCBIfam" id="NF006829">
    <property type="entry name" value="PRK09352.1"/>
    <property type="match status" value="1"/>
</dbReference>
<evidence type="ECO:0000256" key="14">
    <source>
        <dbReference type="HAMAP-Rule" id="MF_01815"/>
    </source>
</evidence>
<comment type="similarity">
    <text evidence="2 14">Belongs to the thiolase-like superfamily. FabH family.</text>
</comment>
<dbReference type="FunFam" id="3.40.47.10:FF:000004">
    <property type="entry name" value="3-oxoacyl-[acyl-carrier-protein] synthase 3"/>
    <property type="match status" value="1"/>
</dbReference>
<keyword evidence="3 14" id="KW-0444">Lipid biosynthesis</keyword>
<evidence type="ECO:0000256" key="10">
    <source>
        <dbReference type="ARBA" id="ARBA00051096"/>
    </source>
</evidence>
<gene>
    <name evidence="14" type="primary">fabH</name>
    <name evidence="17" type="ORF">FYJ58_03435</name>
</gene>
<evidence type="ECO:0000256" key="11">
    <source>
        <dbReference type="ARBA" id="ARBA00052407"/>
    </source>
</evidence>
<evidence type="ECO:0000313" key="18">
    <source>
        <dbReference type="Proteomes" id="UP000482209"/>
    </source>
</evidence>
<dbReference type="Proteomes" id="UP000482209">
    <property type="component" value="Unassembled WGS sequence"/>
</dbReference>
<dbReference type="GO" id="GO:0005737">
    <property type="term" value="C:cytoplasm"/>
    <property type="evidence" value="ECO:0007669"/>
    <property type="project" value="UniProtKB-SubCell"/>
</dbReference>
<dbReference type="PANTHER" id="PTHR43091:SF1">
    <property type="entry name" value="BETA-KETOACYL-[ACYL-CARRIER-PROTEIN] SYNTHASE III, CHLOROPLASTIC"/>
    <property type="match status" value="1"/>
</dbReference>
<dbReference type="Pfam" id="PF08541">
    <property type="entry name" value="ACP_syn_III_C"/>
    <property type="match status" value="1"/>
</dbReference>
<evidence type="ECO:0000256" key="1">
    <source>
        <dbReference type="ARBA" id="ARBA00005194"/>
    </source>
</evidence>
<evidence type="ECO:0000259" key="16">
    <source>
        <dbReference type="Pfam" id="PF08545"/>
    </source>
</evidence>
<keyword evidence="14" id="KW-0963">Cytoplasm</keyword>
<comment type="subunit">
    <text evidence="14">Homodimer.</text>
</comment>
<evidence type="ECO:0000256" key="4">
    <source>
        <dbReference type="ARBA" id="ARBA00022679"/>
    </source>
</evidence>